<dbReference type="GO" id="GO:0008270">
    <property type="term" value="F:zinc ion binding"/>
    <property type="evidence" value="ECO:0007669"/>
    <property type="project" value="UniProtKB-KW"/>
</dbReference>
<feature type="domain" description="Zinc finger RING-type eukaryotic" evidence="4">
    <location>
        <begin position="32"/>
        <end position="59"/>
    </location>
</feature>
<dbReference type="OrthoDB" id="426657at2759"/>
<protein>
    <recommendedName>
        <fullName evidence="4">Zinc finger RING-type eukaryotic domain-containing protein</fullName>
    </recommendedName>
</protein>
<reference evidence="5" key="1">
    <citation type="submission" date="2020-06" db="EMBL/GenBank/DDBJ databases">
        <title>Draft genome of Bugula neritina, a colonial animal packing powerful symbionts and potential medicines.</title>
        <authorList>
            <person name="Rayko M."/>
        </authorList>
    </citation>
    <scope>NUCLEOTIDE SEQUENCE [LARGE SCALE GENOMIC DNA]</scope>
    <source>
        <strain evidence="5">Kwan_BN1</strain>
    </source>
</reference>
<keyword evidence="2" id="KW-0863">Zinc-finger</keyword>
<dbReference type="EMBL" id="VXIV02000888">
    <property type="protein sequence ID" value="KAF6035357.1"/>
    <property type="molecule type" value="Genomic_DNA"/>
</dbReference>
<keyword evidence="1" id="KW-0479">Metal-binding</keyword>
<evidence type="ECO:0000256" key="3">
    <source>
        <dbReference type="ARBA" id="ARBA00022833"/>
    </source>
</evidence>
<evidence type="ECO:0000313" key="5">
    <source>
        <dbReference type="EMBL" id="KAF6035357.1"/>
    </source>
</evidence>
<evidence type="ECO:0000256" key="1">
    <source>
        <dbReference type="ARBA" id="ARBA00022723"/>
    </source>
</evidence>
<dbReference type="Proteomes" id="UP000593567">
    <property type="component" value="Unassembled WGS sequence"/>
</dbReference>
<gene>
    <name evidence="5" type="ORF">EB796_006334</name>
</gene>
<keyword evidence="6" id="KW-1185">Reference proteome</keyword>
<dbReference type="InterPro" id="IPR013083">
    <property type="entry name" value="Znf_RING/FYVE/PHD"/>
</dbReference>
<dbReference type="Pfam" id="PF13445">
    <property type="entry name" value="zf-RING_UBOX"/>
    <property type="match status" value="1"/>
</dbReference>
<proteinExistence type="predicted"/>
<dbReference type="PROSITE" id="PS00518">
    <property type="entry name" value="ZF_RING_1"/>
    <property type="match status" value="1"/>
</dbReference>
<name>A0A7J7KAS4_BUGNE</name>
<evidence type="ECO:0000313" key="6">
    <source>
        <dbReference type="Proteomes" id="UP000593567"/>
    </source>
</evidence>
<organism evidence="5 6">
    <name type="scientific">Bugula neritina</name>
    <name type="common">Brown bryozoan</name>
    <name type="synonym">Sertularia neritina</name>
    <dbReference type="NCBI Taxonomy" id="10212"/>
    <lineage>
        <taxon>Eukaryota</taxon>
        <taxon>Metazoa</taxon>
        <taxon>Spiralia</taxon>
        <taxon>Lophotrochozoa</taxon>
        <taxon>Bryozoa</taxon>
        <taxon>Gymnolaemata</taxon>
        <taxon>Cheilostomatida</taxon>
        <taxon>Flustrina</taxon>
        <taxon>Buguloidea</taxon>
        <taxon>Bugulidae</taxon>
        <taxon>Bugula</taxon>
    </lineage>
</organism>
<evidence type="ECO:0000256" key="2">
    <source>
        <dbReference type="ARBA" id="ARBA00022771"/>
    </source>
</evidence>
<sequence>MDNLSKFDLARILEKDGYPTCMDSKCMSEKDLRKLPCGHLLCGECIETHLRKSSSFECPREECQRRCSGSIWSFPVATEAMERLRRMDVDRGEVYV</sequence>
<dbReference type="Gene3D" id="3.30.40.10">
    <property type="entry name" value="Zinc/RING finger domain, C3HC4 (zinc finger)"/>
    <property type="match status" value="1"/>
</dbReference>
<evidence type="ECO:0000259" key="4">
    <source>
        <dbReference type="Pfam" id="PF13445"/>
    </source>
</evidence>
<keyword evidence="3" id="KW-0862">Zinc</keyword>
<dbReference type="InterPro" id="IPR017907">
    <property type="entry name" value="Znf_RING_CS"/>
</dbReference>
<accession>A0A7J7KAS4</accession>
<dbReference type="AlphaFoldDB" id="A0A7J7KAS4"/>
<comment type="caution">
    <text evidence="5">The sequence shown here is derived from an EMBL/GenBank/DDBJ whole genome shotgun (WGS) entry which is preliminary data.</text>
</comment>
<dbReference type="InterPro" id="IPR027370">
    <property type="entry name" value="Znf-RING_euk"/>
</dbReference>
<dbReference type="SUPFAM" id="SSF57850">
    <property type="entry name" value="RING/U-box"/>
    <property type="match status" value="1"/>
</dbReference>